<dbReference type="EMBL" id="AEQP01000001">
    <property type="protein sequence ID" value="EFV96211.1"/>
    <property type="molecule type" value="Genomic_DNA"/>
</dbReference>
<keyword evidence="3" id="KW-0997">Cell inner membrane</keyword>
<name>E7RTX5_9BURK</name>
<feature type="transmembrane region" description="Helical" evidence="7">
    <location>
        <begin position="467"/>
        <end position="487"/>
    </location>
</feature>
<evidence type="ECO:0000256" key="7">
    <source>
        <dbReference type="SAM" id="Phobius"/>
    </source>
</evidence>
<feature type="transmembrane region" description="Helical" evidence="7">
    <location>
        <begin position="334"/>
        <end position="353"/>
    </location>
</feature>
<dbReference type="SUPFAM" id="SSF82693">
    <property type="entry name" value="Multidrug efflux transporter AcrB pore domain, PN1, PN2, PC1 and PC2 subdomains"/>
    <property type="match status" value="3"/>
</dbReference>
<dbReference type="RefSeq" id="WP_005672325.1">
    <property type="nucleotide sequence ID" value="NZ_CP146288.1"/>
</dbReference>
<keyword evidence="1" id="KW-0813">Transport</keyword>
<feature type="transmembrane region" description="Helical" evidence="7">
    <location>
        <begin position="387"/>
        <end position="410"/>
    </location>
</feature>
<dbReference type="SUPFAM" id="SSF82866">
    <property type="entry name" value="Multidrug efflux transporter AcrB transmembrane domain"/>
    <property type="match status" value="2"/>
</dbReference>
<feature type="transmembrane region" description="Helical" evidence="7">
    <location>
        <begin position="1004"/>
        <end position="1022"/>
    </location>
</feature>
<dbReference type="Gene3D" id="3.30.70.1320">
    <property type="entry name" value="Multidrug efflux transporter AcrB pore domain like"/>
    <property type="match status" value="1"/>
</dbReference>
<dbReference type="Gene3D" id="3.30.70.1430">
    <property type="entry name" value="Multidrug efflux transporter AcrB pore domain"/>
    <property type="match status" value="2"/>
</dbReference>
<dbReference type="InterPro" id="IPR027463">
    <property type="entry name" value="AcrB_DN_DC_subdom"/>
</dbReference>
<dbReference type="PRINTS" id="PR00702">
    <property type="entry name" value="ACRIFLAVINRP"/>
</dbReference>
<protein>
    <submittedName>
        <fullName evidence="8">RND transporter, HAE1 family</fullName>
    </submittedName>
</protein>
<feature type="transmembrane region" description="Helical" evidence="7">
    <location>
        <begin position="928"/>
        <end position="946"/>
    </location>
</feature>
<dbReference type="SUPFAM" id="SSF82714">
    <property type="entry name" value="Multidrug efflux transporter AcrB TolC docking domain, DN and DC subdomains"/>
    <property type="match status" value="2"/>
</dbReference>
<evidence type="ECO:0000256" key="1">
    <source>
        <dbReference type="ARBA" id="ARBA00022448"/>
    </source>
</evidence>
<dbReference type="Gene3D" id="1.20.1640.10">
    <property type="entry name" value="Multidrug efflux transporter AcrB transmembrane domain"/>
    <property type="match status" value="2"/>
</dbReference>
<evidence type="ECO:0000256" key="6">
    <source>
        <dbReference type="ARBA" id="ARBA00023136"/>
    </source>
</evidence>
<dbReference type="HOGENOM" id="CLU_002755_1_2_4"/>
<keyword evidence="5 7" id="KW-1133">Transmembrane helix</keyword>
<dbReference type="AlphaFoldDB" id="E7RTX5"/>
<accession>E7RTX5</accession>
<dbReference type="PANTHER" id="PTHR32063">
    <property type="match status" value="1"/>
</dbReference>
<feature type="transmembrane region" description="Helical" evidence="7">
    <location>
        <begin position="360"/>
        <end position="381"/>
    </location>
</feature>
<dbReference type="Gene3D" id="3.30.2090.10">
    <property type="entry name" value="Multidrug efflux transporter AcrB TolC docking domain, DN and DC subdomains"/>
    <property type="match status" value="2"/>
</dbReference>
<dbReference type="PANTHER" id="PTHR32063:SF34">
    <property type="entry name" value="MULTIDRUG RESISTANCE PROTEIN MDTC"/>
    <property type="match status" value="1"/>
</dbReference>
<gene>
    <name evidence="8" type="ORF">HMPREF0551_0394</name>
</gene>
<feature type="transmembrane region" description="Helical" evidence="7">
    <location>
        <begin position="431"/>
        <end position="455"/>
    </location>
</feature>
<organism evidence="8 9">
    <name type="scientific">Lautropia mirabilis ATCC 51599</name>
    <dbReference type="NCBI Taxonomy" id="887898"/>
    <lineage>
        <taxon>Bacteria</taxon>
        <taxon>Pseudomonadati</taxon>
        <taxon>Pseudomonadota</taxon>
        <taxon>Betaproteobacteria</taxon>
        <taxon>Burkholderiales</taxon>
        <taxon>Burkholderiaceae</taxon>
        <taxon>Lautropia</taxon>
    </lineage>
</organism>
<evidence type="ECO:0000256" key="5">
    <source>
        <dbReference type="ARBA" id="ARBA00022989"/>
    </source>
</evidence>
<feature type="transmembrane region" description="Helical" evidence="7">
    <location>
        <begin position="1034"/>
        <end position="1058"/>
    </location>
</feature>
<proteinExistence type="predicted"/>
<feature type="transmembrane region" description="Helical" evidence="7">
    <location>
        <begin position="570"/>
        <end position="590"/>
    </location>
</feature>
<dbReference type="Gene3D" id="3.30.70.1440">
    <property type="entry name" value="Multidrug efflux transporter AcrB pore domain"/>
    <property type="match status" value="1"/>
</dbReference>
<dbReference type="GO" id="GO:0005886">
    <property type="term" value="C:plasma membrane"/>
    <property type="evidence" value="ECO:0007669"/>
    <property type="project" value="TreeGrafter"/>
</dbReference>
<dbReference type="eggNOG" id="COG0841">
    <property type="taxonomic scope" value="Bacteria"/>
</dbReference>
<keyword evidence="4 7" id="KW-0812">Transmembrane</keyword>
<keyword evidence="2" id="KW-1003">Cell membrane</keyword>
<dbReference type="InterPro" id="IPR001036">
    <property type="entry name" value="Acrflvin-R"/>
</dbReference>
<reference evidence="8 9" key="1">
    <citation type="submission" date="2010-12" db="EMBL/GenBank/DDBJ databases">
        <authorList>
            <person name="Muzny D."/>
            <person name="Qin X."/>
            <person name="Deng J."/>
            <person name="Jiang H."/>
            <person name="Liu Y."/>
            <person name="Qu J."/>
            <person name="Song X.-Z."/>
            <person name="Zhang L."/>
            <person name="Thornton R."/>
            <person name="Coyle M."/>
            <person name="Francisco L."/>
            <person name="Jackson L."/>
            <person name="Javaid M."/>
            <person name="Korchina V."/>
            <person name="Kovar C."/>
            <person name="Mata R."/>
            <person name="Mathew T."/>
            <person name="Ngo R."/>
            <person name="Nguyen L."/>
            <person name="Nguyen N."/>
            <person name="Okwuonu G."/>
            <person name="Ongeri F."/>
            <person name="Pham C."/>
            <person name="Simmons D."/>
            <person name="Wilczek-Boney K."/>
            <person name="Hale W."/>
            <person name="Jakkamsetti A."/>
            <person name="Pham P."/>
            <person name="Ruth R."/>
            <person name="San Lucas F."/>
            <person name="Warren J."/>
            <person name="Zhang J."/>
            <person name="Zhao Z."/>
            <person name="Zhou C."/>
            <person name="Zhu D."/>
            <person name="Lee S."/>
            <person name="Bess C."/>
            <person name="Blankenburg K."/>
            <person name="Forbes L."/>
            <person name="Fu Q."/>
            <person name="Gubbala S."/>
            <person name="Hirani K."/>
            <person name="Jayaseelan J.C."/>
            <person name="Lara F."/>
            <person name="Munidasa M."/>
            <person name="Palculict T."/>
            <person name="Patil S."/>
            <person name="Pu L.-L."/>
            <person name="Saada N."/>
            <person name="Tang L."/>
            <person name="Weissenberger G."/>
            <person name="Zhu Y."/>
            <person name="Hemphill L."/>
            <person name="Shang Y."/>
            <person name="Youmans B."/>
            <person name="Ayvaz T."/>
            <person name="Ross M."/>
            <person name="Santibanez J."/>
            <person name="Aqrawi P."/>
            <person name="Gross S."/>
            <person name="Joshi V."/>
            <person name="Fowler G."/>
            <person name="Nazareth L."/>
            <person name="Reid J."/>
            <person name="Worley K."/>
            <person name="Petrosino J."/>
            <person name="Highlander S."/>
            <person name="Gibbs R."/>
        </authorList>
    </citation>
    <scope>NUCLEOTIDE SEQUENCE [LARGE SCALE GENOMIC DNA]</scope>
    <source>
        <strain evidence="8 9">ATCC 51599</strain>
    </source>
</reference>
<feature type="transmembrane region" description="Helical" evidence="7">
    <location>
        <begin position="952"/>
        <end position="972"/>
    </location>
</feature>
<evidence type="ECO:0000256" key="4">
    <source>
        <dbReference type="ARBA" id="ARBA00022692"/>
    </source>
</evidence>
<comment type="caution">
    <text evidence="8">The sequence shown here is derived from an EMBL/GenBank/DDBJ whole genome shotgun (WGS) entry which is preliminary data.</text>
</comment>
<evidence type="ECO:0000256" key="2">
    <source>
        <dbReference type="ARBA" id="ARBA00022475"/>
    </source>
</evidence>
<dbReference type="Pfam" id="PF00873">
    <property type="entry name" value="ACR_tran"/>
    <property type="match status" value="1"/>
</dbReference>
<dbReference type="STRING" id="887898.HMPREF0551_0394"/>
<sequence length="1070" mass="115060">MNLSRPFIRRPIGSTMLALAILLAGWLAWRQLPVAPLPQIDTPMVVVSASLPGASPTSMAATVAGPLERALGAIAGLSSISSSSSTGTTEVRLFFDIDRDLNEASREVQAAINGVIDQLPPGMPGRPTFRKLNSSTSPILALALSSATLPPSQLYDLADNIVLQKISRVQGVGEVSLGGASLPAVRIRFEPSALAALGMSLEDARQVVVAASAEAPEGFLEDEGNRWLVATGHKLKNAADFSDLVLRWKNGQAVRLSDVAEVSDSVENRYSSGFHNHQPAIIALVTRQPDANVVATIDAIKATLPQLQAILPPQASLTVVMDRSLGIRGSLAEAQWTLVFSCLIVAAVVWLFVARLRTALIPVAVIPVSLIGTFAVIWLAGFSLNNLSIMALVVAAGLVVDDAIVVLENITRHTERGLSPYRAAMRGAGEVSFTLLALNVALVVVFVAVLFMGGIIERLFREFSLTLAAAIVISLVVSISLTPALCAHGLPRERRQKAAEHGAAQAAALPGGMPDVTHDAGQGMPGSVSLQDDAEVARAPWHRRLLGLHASYFHHLQAAYEQSLAWMLRYAWYGVVALVGLIAASVWLFANLPRSDLPEQDTGVIGAFIRGDDGFSFQIMQPRIERYRRWILSDPAVQDVAGISGGNGGLTNARLVITLKPLAERKVSARQVIDRLRRNAPQMAGTMFFGRVEQDLQLSPPKFGDDADHVIVLKSGDRDLLRTWNQRLGVALSKRPELENVRYSLGEDTRQIVLDIDRNTASRLGVQLTDISAALSNSFAQRQVATLYQDRNQYRVVMEVSERFTENPLALDRVQIITSEGKSVALAEVARWHFGMVQDRERHVDQFSASTISFSVAADVTDTAALEAVRKVIDAERMPVTVIADIDGDDGRPKSLVKADGQGWLILGVVLAVYLVLGILYENLLHPITVLSTIPSAGVGALLALWASNTPFSLIALLGLFLLIGVVMKNGILMIDVALKKQLHEGLAPQVAILQAAGQRLRPILMTNVAALAGAIPLAMGLGDGGELRRPMGLVIIGGLAVSQLITLYTTPALYLLLERLQQRLRRGRG</sequence>
<evidence type="ECO:0000256" key="3">
    <source>
        <dbReference type="ARBA" id="ARBA00022519"/>
    </source>
</evidence>
<keyword evidence="6 7" id="KW-0472">Membrane</keyword>
<evidence type="ECO:0000313" key="8">
    <source>
        <dbReference type="EMBL" id="EFV96211.1"/>
    </source>
</evidence>
<feature type="transmembrane region" description="Helical" evidence="7">
    <location>
        <begin position="903"/>
        <end position="921"/>
    </location>
</feature>
<evidence type="ECO:0000313" key="9">
    <source>
        <dbReference type="Proteomes" id="UP000011021"/>
    </source>
</evidence>
<dbReference type="GO" id="GO:0042910">
    <property type="term" value="F:xenobiotic transmembrane transporter activity"/>
    <property type="evidence" value="ECO:0007669"/>
    <property type="project" value="TreeGrafter"/>
</dbReference>
<dbReference type="Proteomes" id="UP000011021">
    <property type="component" value="Unassembled WGS sequence"/>
</dbReference>
<keyword evidence="9" id="KW-1185">Reference proteome</keyword>